<dbReference type="PANTHER" id="PTHR11552">
    <property type="entry name" value="GLUCOSE-METHANOL-CHOLINE GMC OXIDOREDUCTASE"/>
    <property type="match status" value="1"/>
</dbReference>
<evidence type="ECO:0000256" key="2">
    <source>
        <dbReference type="ARBA" id="ARBA00010790"/>
    </source>
</evidence>
<dbReference type="Proteomes" id="UP000230002">
    <property type="component" value="Unassembled WGS sequence"/>
</dbReference>
<dbReference type="Gene3D" id="3.30.560.10">
    <property type="entry name" value="Glucose Oxidase, domain 3"/>
    <property type="match status" value="1"/>
</dbReference>
<reference evidence="4 5" key="1">
    <citation type="journal article" date="2015" name="Sci. Rep.">
        <title>Chromosome-level genome map provides insights into diverse defense mechanisms in the medicinal fungus Ganoderma sinense.</title>
        <authorList>
            <person name="Zhu Y."/>
            <person name="Xu J."/>
            <person name="Sun C."/>
            <person name="Zhou S."/>
            <person name="Xu H."/>
            <person name="Nelson D.R."/>
            <person name="Qian J."/>
            <person name="Song J."/>
            <person name="Luo H."/>
            <person name="Xiang L."/>
            <person name="Li Y."/>
            <person name="Xu Z."/>
            <person name="Ji A."/>
            <person name="Wang L."/>
            <person name="Lu S."/>
            <person name="Hayward A."/>
            <person name="Sun W."/>
            <person name="Li X."/>
            <person name="Schwartz D.C."/>
            <person name="Wang Y."/>
            <person name="Chen S."/>
        </authorList>
    </citation>
    <scope>NUCLEOTIDE SEQUENCE [LARGE SCALE GENOMIC DNA]</scope>
    <source>
        <strain evidence="4 5">ZZ0214-1</strain>
    </source>
</reference>
<dbReference type="InterPro" id="IPR012132">
    <property type="entry name" value="GMC_OxRdtase"/>
</dbReference>
<dbReference type="STRING" id="1077348.A0A2G8RM73"/>
<evidence type="ECO:0000313" key="4">
    <source>
        <dbReference type="EMBL" id="PIL22601.1"/>
    </source>
</evidence>
<dbReference type="InterPro" id="IPR036188">
    <property type="entry name" value="FAD/NAD-bd_sf"/>
</dbReference>
<dbReference type="EMBL" id="AYKW01000069">
    <property type="protein sequence ID" value="PIL22601.1"/>
    <property type="molecule type" value="Genomic_DNA"/>
</dbReference>
<dbReference type="GO" id="GO:0016614">
    <property type="term" value="F:oxidoreductase activity, acting on CH-OH group of donors"/>
    <property type="evidence" value="ECO:0007669"/>
    <property type="project" value="InterPro"/>
</dbReference>
<comment type="cofactor">
    <cofactor evidence="1">
        <name>FAD</name>
        <dbReference type="ChEBI" id="CHEBI:57692"/>
    </cofactor>
</comment>
<name>A0A2G8RM73_9APHY</name>
<gene>
    <name evidence="4" type="ORF">GSI_15290</name>
</gene>
<dbReference type="SUPFAM" id="SSF51905">
    <property type="entry name" value="FAD/NAD(P)-binding domain"/>
    <property type="match status" value="1"/>
</dbReference>
<evidence type="ECO:0000259" key="3">
    <source>
        <dbReference type="Pfam" id="PF05199"/>
    </source>
</evidence>
<dbReference type="InterPro" id="IPR007867">
    <property type="entry name" value="GMC_OxRtase_C"/>
</dbReference>
<accession>A0A2G8RM73</accession>
<dbReference type="PANTHER" id="PTHR11552:SF147">
    <property type="entry name" value="CHOLINE DEHYDROGENASE, MITOCHONDRIAL"/>
    <property type="match status" value="1"/>
</dbReference>
<evidence type="ECO:0000313" key="5">
    <source>
        <dbReference type="Proteomes" id="UP000230002"/>
    </source>
</evidence>
<comment type="caution">
    <text evidence="4">The sequence shown here is derived from an EMBL/GenBank/DDBJ whole genome shotgun (WGS) entry which is preliminary data.</text>
</comment>
<sequence length="298" mass="31117">MLSGIGDVTDLKPMGIKPIVDLPAVGKNLHDHAFLGNSWLANSNNTLDNLHRNNTLAAEALALWQINGTGPLVLGGSSQFGWLRIPQATDFFQSFGISDPSPGLTSAHFELLAINNFISKTVALPTEGHFFSIITVVISPTAPSPGGNVTLNSTNPFDAPIINPNLLGSPVDLAIMRDAVKAARAFVTAPTWSDYIISEFGAFANATTEEALDAYIRSNSDTIDHPVGTVAMGNGVEGALDSHLRVRGTVGLRVVDASAFPFIPSAHTQGPTYILAERAAYLVMTGSGDGATVGGPGG</sequence>
<dbReference type="AlphaFoldDB" id="A0A2G8RM73"/>
<comment type="similarity">
    <text evidence="2">Belongs to the GMC oxidoreductase family.</text>
</comment>
<protein>
    <recommendedName>
        <fullName evidence="3">Glucose-methanol-choline oxidoreductase C-terminal domain-containing protein</fullName>
    </recommendedName>
</protein>
<dbReference type="GO" id="GO:0050660">
    <property type="term" value="F:flavin adenine dinucleotide binding"/>
    <property type="evidence" value="ECO:0007669"/>
    <property type="project" value="InterPro"/>
</dbReference>
<feature type="domain" description="Glucose-methanol-choline oxidoreductase C-terminal" evidence="3">
    <location>
        <begin position="144"/>
        <end position="276"/>
    </location>
</feature>
<proteinExistence type="inferred from homology"/>
<dbReference type="OrthoDB" id="269227at2759"/>
<organism evidence="4 5">
    <name type="scientific">Ganoderma sinense ZZ0214-1</name>
    <dbReference type="NCBI Taxonomy" id="1077348"/>
    <lineage>
        <taxon>Eukaryota</taxon>
        <taxon>Fungi</taxon>
        <taxon>Dikarya</taxon>
        <taxon>Basidiomycota</taxon>
        <taxon>Agaricomycotina</taxon>
        <taxon>Agaricomycetes</taxon>
        <taxon>Polyporales</taxon>
        <taxon>Polyporaceae</taxon>
        <taxon>Ganoderma</taxon>
    </lineage>
</organism>
<dbReference type="Pfam" id="PF05199">
    <property type="entry name" value="GMC_oxred_C"/>
    <property type="match status" value="1"/>
</dbReference>
<dbReference type="SUPFAM" id="SSF54373">
    <property type="entry name" value="FAD-linked reductases, C-terminal domain"/>
    <property type="match status" value="1"/>
</dbReference>
<keyword evidence="5" id="KW-1185">Reference proteome</keyword>
<evidence type="ECO:0000256" key="1">
    <source>
        <dbReference type="ARBA" id="ARBA00001974"/>
    </source>
</evidence>